<feature type="region of interest" description="Disordered" evidence="1">
    <location>
        <begin position="198"/>
        <end position="497"/>
    </location>
</feature>
<feature type="compositionally biased region" description="Basic and acidic residues" evidence="1">
    <location>
        <begin position="355"/>
        <end position="364"/>
    </location>
</feature>
<evidence type="ECO:0000313" key="2">
    <source>
        <dbReference type="EMBL" id="RPD59808.1"/>
    </source>
</evidence>
<feature type="compositionally biased region" description="Basic and acidic residues" evidence="1">
    <location>
        <begin position="390"/>
        <end position="466"/>
    </location>
</feature>
<dbReference type="AlphaFoldDB" id="A0A5C2S955"/>
<gene>
    <name evidence="2" type="ORF">L227DRAFT_601154</name>
</gene>
<proteinExistence type="predicted"/>
<organism evidence="2 3">
    <name type="scientific">Lentinus tigrinus ALCF2SS1-6</name>
    <dbReference type="NCBI Taxonomy" id="1328759"/>
    <lineage>
        <taxon>Eukaryota</taxon>
        <taxon>Fungi</taxon>
        <taxon>Dikarya</taxon>
        <taxon>Basidiomycota</taxon>
        <taxon>Agaricomycotina</taxon>
        <taxon>Agaricomycetes</taxon>
        <taxon>Polyporales</taxon>
        <taxon>Polyporaceae</taxon>
        <taxon>Lentinus</taxon>
    </lineage>
</organism>
<feature type="compositionally biased region" description="Basic and acidic residues" evidence="1">
    <location>
        <begin position="224"/>
        <end position="252"/>
    </location>
</feature>
<feature type="compositionally biased region" description="Basic and acidic residues" evidence="1">
    <location>
        <begin position="148"/>
        <end position="167"/>
    </location>
</feature>
<protein>
    <submittedName>
        <fullName evidence="2">Uncharacterized protein</fullName>
    </submittedName>
</protein>
<keyword evidence="3" id="KW-1185">Reference proteome</keyword>
<dbReference type="Proteomes" id="UP000313359">
    <property type="component" value="Unassembled WGS sequence"/>
</dbReference>
<evidence type="ECO:0000256" key="1">
    <source>
        <dbReference type="SAM" id="MobiDB-lite"/>
    </source>
</evidence>
<dbReference type="OrthoDB" id="3265210at2759"/>
<feature type="compositionally biased region" description="Basic and acidic residues" evidence="1">
    <location>
        <begin position="333"/>
        <end position="346"/>
    </location>
</feature>
<accession>A0A5C2S955</accession>
<feature type="region of interest" description="Disordered" evidence="1">
    <location>
        <begin position="148"/>
        <end position="184"/>
    </location>
</feature>
<feature type="compositionally biased region" description="Acidic residues" evidence="1">
    <location>
        <begin position="198"/>
        <end position="222"/>
    </location>
</feature>
<dbReference type="EMBL" id="ML122268">
    <property type="protein sequence ID" value="RPD59808.1"/>
    <property type="molecule type" value="Genomic_DNA"/>
</dbReference>
<evidence type="ECO:0000313" key="3">
    <source>
        <dbReference type="Proteomes" id="UP000313359"/>
    </source>
</evidence>
<dbReference type="STRING" id="1328759.A0A5C2S955"/>
<name>A0A5C2S955_9APHY</name>
<sequence length="627" mass="71982">MSFVPGSSRHPGPRQLQGSKPGLLDPTQPARILRHPNSTLCFAAFDPLAASGHAHPRKRTPDADPARPKRIVIETTPGNRMPSRWRFVPRARRAPGTPGSEDEGVWPRLVIVCGEPFILTEDQWDIYKLDPIYDCFIPAAPHHSIITRKEPSLQDASHTRGDSTAEHAKKRRLSSPALDSEEHRNLNKKFRTVVSLVTDDEGTDIEEATESDDEDEVEDIVIEELPRKDPSSSDRAKQRRKAREEQTRERREKVKAKAGSSFESNRSRTPEIVDLTMEDITPPGSTTANGVPAGSTKRKVFGGQDSPEETSSRGRTYQPNKRARTLSPGTARADMERKRAERERRRMAQQQERMNGMKEQREQQFWKGVFADTPLPTPPPSQHNDGSQRTAEDTRLNDEDAERQAAIEESRRKLAELEKDRPLWEQEARKRAMQEQMEEEARRLRKEEEQLRAAEAAAQERQRQRAEAAAAEAQRRAQSEQARVQQEREQRRRKERARWSYGPWTTGRAIERYKMLSDEFDATKFSVDNPADFEMIPWPVLHSPVTLRLEDIEWSAVEAFFDAAKKHMRTQDYKVFVEKSHKRFHPDRWRARGILKSVSDEELRNCLEVTANTVAQALTPIWRAMKG</sequence>
<reference evidence="2" key="1">
    <citation type="journal article" date="2018" name="Genome Biol. Evol.">
        <title>Genomics and development of Lentinus tigrinus, a white-rot wood-decaying mushroom with dimorphic fruiting bodies.</title>
        <authorList>
            <person name="Wu B."/>
            <person name="Xu Z."/>
            <person name="Knudson A."/>
            <person name="Carlson A."/>
            <person name="Chen N."/>
            <person name="Kovaka S."/>
            <person name="LaButti K."/>
            <person name="Lipzen A."/>
            <person name="Pennachio C."/>
            <person name="Riley R."/>
            <person name="Schakwitz W."/>
            <person name="Umezawa K."/>
            <person name="Ohm R.A."/>
            <person name="Grigoriev I.V."/>
            <person name="Nagy L.G."/>
            <person name="Gibbons J."/>
            <person name="Hibbett D."/>
        </authorList>
    </citation>
    <scope>NUCLEOTIDE SEQUENCE [LARGE SCALE GENOMIC DNA]</scope>
    <source>
        <strain evidence="2">ALCF2SS1-6</strain>
    </source>
</reference>
<feature type="region of interest" description="Disordered" evidence="1">
    <location>
        <begin position="1"/>
        <end position="30"/>
    </location>
</feature>